<evidence type="ECO:0000256" key="1">
    <source>
        <dbReference type="SAM" id="Phobius"/>
    </source>
</evidence>
<organism evidence="3 4">
    <name type="scientific">Desulfosporosinus acididurans</name>
    <dbReference type="NCBI Taxonomy" id="476652"/>
    <lineage>
        <taxon>Bacteria</taxon>
        <taxon>Bacillati</taxon>
        <taxon>Bacillota</taxon>
        <taxon>Clostridia</taxon>
        <taxon>Eubacteriales</taxon>
        <taxon>Desulfitobacteriaceae</taxon>
        <taxon>Desulfosporosinus</taxon>
    </lineage>
</organism>
<keyword evidence="4" id="KW-1185">Reference proteome</keyword>
<dbReference type="Pfam" id="PF19124">
    <property type="entry name" value="DUF5808"/>
    <property type="match status" value="1"/>
</dbReference>
<evidence type="ECO:0000313" key="4">
    <source>
        <dbReference type="Proteomes" id="UP000036356"/>
    </source>
</evidence>
<keyword evidence="1" id="KW-0472">Membrane</keyword>
<evidence type="ECO:0000259" key="2">
    <source>
        <dbReference type="Pfam" id="PF19124"/>
    </source>
</evidence>
<feature type="domain" description="DUF5808" evidence="2">
    <location>
        <begin position="25"/>
        <end position="49"/>
    </location>
</feature>
<keyword evidence="1" id="KW-0812">Transmembrane</keyword>
<keyword evidence="1" id="KW-1133">Transmembrane helix</keyword>
<feature type="transmembrane region" description="Helical" evidence="1">
    <location>
        <begin position="44"/>
        <end position="65"/>
    </location>
</feature>
<evidence type="ECO:0000313" key="3">
    <source>
        <dbReference type="EMBL" id="KLU65289.1"/>
    </source>
</evidence>
<proteinExistence type="predicted"/>
<dbReference type="Proteomes" id="UP000036356">
    <property type="component" value="Unassembled WGS sequence"/>
</dbReference>
<gene>
    <name evidence="3" type="ORF">DEAC_c28410</name>
</gene>
<dbReference type="InterPro" id="IPR043831">
    <property type="entry name" value="DUF5808"/>
</dbReference>
<protein>
    <recommendedName>
        <fullName evidence="2">DUF5808 domain-containing protein</fullName>
    </recommendedName>
</protein>
<dbReference type="PATRIC" id="fig|476652.3.peg.2986"/>
<dbReference type="AlphaFoldDB" id="A0A0J1FP62"/>
<reference evidence="3 4" key="1">
    <citation type="submission" date="2015-06" db="EMBL/GenBank/DDBJ databases">
        <title>Draft genome of the moderately acidophilic sulfate reducer Candidatus Desulfosporosinus acididurans strain M1.</title>
        <authorList>
            <person name="Poehlein A."/>
            <person name="Petzsch P."/>
            <person name="Johnson B.D."/>
            <person name="Schloemann M."/>
            <person name="Daniel R."/>
            <person name="Muehling M."/>
        </authorList>
    </citation>
    <scope>NUCLEOTIDE SEQUENCE [LARGE SCALE GENOMIC DNA]</scope>
    <source>
        <strain evidence="3 4">M1</strain>
    </source>
</reference>
<dbReference type="EMBL" id="LDZY01000009">
    <property type="protein sequence ID" value="KLU65289.1"/>
    <property type="molecule type" value="Genomic_DNA"/>
</dbReference>
<accession>A0A0J1FP62</accession>
<name>A0A0J1FP62_9FIRM</name>
<dbReference type="RefSeq" id="WP_047810663.1">
    <property type="nucleotide sequence ID" value="NZ_LDZY01000009.1"/>
</dbReference>
<comment type="caution">
    <text evidence="3">The sequence shown here is derived from an EMBL/GenBank/DDBJ whole genome shotgun (WGS) entry which is preliminary data.</text>
</comment>
<sequence length="66" mass="7891">MSRRKWTNEEIEEYRKEHGAIYYNKEDSNIFVPKALGIGWTLNWANPISLVLILVPFGLVFFKYFH</sequence>